<keyword evidence="11" id="KW-1133">Transmembrane helix</keyword>
<feature type="domain" description="EGF-like" evidence="12">
    <location>
        <begin position="125"/>
        <end position="161"/>
    </location>
</feature>
<evidence type="ECO:0000259" key="12">
    <source>
        <dbReference type="PROSITE" id="PS50026"/>
    </source>
</evidence>
<dbReference type="SMART" id="SM00181">
    <property type="entry name" value="EGF"/>
    <property type="match status" value="4"/>
</dbReference>
<evidence type="ECO:0000256" key="9">
    <source>
        <dbReference type="ARBA" id="ARBA00023180"/>
    </source>
</evidence>
<dbReference type="InterPro" id="IPR018097">
    <property type="entry name" value="EGF_Ca-bd_CS"/>
</dbReference>
<evidence type="ECO:0000256" key="3">
    <source>
        <dbReference type="ARBA" id="ARBA00022525"/>
    </source>
</evidence>
<protein>
    <submittedName>
        <fullName evidence="14">Uncharacterized protein</fullName>
    </submittedName>
</protein>
<dbReference type="SUPFAM" id="SSF57630">
    <property type="entry name" value="GLA-domain"/>
    <property type="match status" value="1"/>
</dbReference>
<dbReference type="CDD" id="cd00054">
    <property type="entry name" value="EGF_CA"/>
    <property type="match status" value="4"/>
</dbReference>
<evidence type="ECO:0000256" key="2">
    <source>
        <dbReference type="ARBA" id="ARBA00022479"/>
    </source>
</evidence>
<dbReference type="Gene3D" id="4.10.740.10">
    <property type="entry name" value="Coagulation Factor IX"/>
    <property type="match status" value="1"/>
</dbReference>
<feature type="transmembrane region" description="Helical" evidence="11">
    <location>
        <begin position="6"/>
        <end position="28"/>
    </location>
</feature>
<dbReference type="SUPFAM" id="SSF57184">
    <property type="entry name" value="Growth factor receptor domain"/>
    <property type="match status" value="1"/>
</dbReference>
<dbReference type="Pfam" id="PF07645">
    <property type="entry name" value="EGF_CA"/>
    <property type="match status" value="2"/>
</dbReference>
<evidence type="ECO:0000313" key="14">
    <source>
        <dbReference type="Ensembl" id="ENSCSAVP00000005421.1"/>
    </source>
</evidence>
<feature type="disulfide bond" evidence="10">
    <location>
        <begin position="191"/>
        <end position="200"/>
    </location>
</feature>
<accession>H2YJC2</accession>
<dbReference type="InterPro" id="IPR000742">
    <property type="entry name" value="EGF"/>
</dbReference>
<dbReference type="AlphaFoldDB" id="H2YJC2"/>
<feature type="disulfide bond" evidence="10">
    <location>
        <begin position="94"/>
        <end position="111"/>
    </location>
</feature>
<keyword evidence="4 10" id="KW-0245">EGF-like domain</keyword>
<dbReference type="PROSITE" id="PS00022">
    <property type="entry name" value="EGF_1"/>
    <property type="match status" value="3"/>
</dbReference>
<dbReference type="FunFam" id="4.10.740.10:FF:000001">
    <property type="entry name" value="vitamin K-dependent protein S"/>
    <property type="match status" value="1"/>
</dbReference>
<feature type="domain" description="Gla" evidence="13">
    <location>
        <begin position="41"/>
        <end position="87"/>
    </location>
</feature>
<dbReference type="PROSITE" id="PS00011">
    <property type="entry name" value="GLA_1"/>
    <property type="match status" value="1"/>
</dbReference>
<dbReference type="SMART" id="SM00179">
    <property type="entry name" value="EGF_CA"/>
    <property type="match status" value="4"/>
</dbReference>
<evidence type="ECO:0000256" key="6">
    <source>
        <dbReference type="ARBA" id="ARBA00022737"/>
    </source>
</evidence>
<name>H2YJC2_CIOSA</name>
<keyword evidence="11" id="KW-0472">Membrane</keyword>
<dbReference type="Ensembl" id="ENSCSAVT00000005493.1">
    <property type="protein sequence ID" value="ENSCSAVP00000005421.1"/>
    <property type="gene ID" value="ENSCSAVG00000003244.1"/>
</dbReference>
<comment type="caution">
    <text evidence="10">Lacks conserved residue(s) required for the propagation of feature annotation.</text>
</comment>
<dbReference type="OMA" id="CAGEHEC"/>
<dbReference type="GO" id="GO:0005509">
    <property type="term" value="F:calcium ion binding"/>
    <property type="evidence" value="ECO:0007669"/>
    <property type="project" value="InterPro"/>
</dbReference>
<dbReference type="Proteomes" id="UP000007875">
    <property type="component" value="Unassembled WGS sequence"/>
</dbReference>
<keyword evidence="3" id="KW-0964">Secreted</keyword>
<sequence>MVFQKTFILTLLLVYIGSSFAIGGLFLSKEQASEYLKREKRANSGFEEFAQGNAEQECIEEICSYEEAREVFEDDAQTAVFWNSLTKKCNTAPCNGDGTASCTNEWNNYTCNCSPGFTGTHCETDIDECQDEEMCVNGTCFNSIGSYNCVCGTGYTGERCDEDINECEGDWELCSNGGTCVNDVGTYHCACPAGWLGSDCSQDVDECALNLCPEGATCEHGVNHYTCYCPEDGCGTTDNVQQSQED</sequence>
<dbReference type="STRING" id="51511.ENSCSAVP00000005421"/>
<dbReference type="PROSITE" id="PS01186">
    <property type="entry name" value="EGF_2"/>
    <property type="match status" value="3"/>
</dbReference>
<organism evidence="14 15">
    <name type="scientific">Ciona savignyi</name>
    <name type="common">Pacific transparent sea squirt</name>
    <dbReference type="NCBI Taxonomy" id="51511"/>
    <lineage>
        <taxon>Eukaryota</taxon>
        <taxon>Metazoa</taxon>
        <taxon>Chordata</taxon>
        <taxon>Tunicata</taxon>
        <taxon>Ascidiacea</taxon>
        <taxon>Phlebobranchia</taxon>
        <taxon>Cionidae</taxon>
        <taxon>Ciona</taxon>
    </lineage>
</organism>
<keyword evidence="2" id="KW-0301">Gamma-carboxyglutamic acid</keyword>
<dbReference type="PROSITE" id="PS50026">
    <property type="entry name" value="EGF_3"/>
    <property type="match status" value="4"/>
</dbReference>
<feature type="domain" description="EGF-like" evidence="12">
    <location>
        <begin position="163"/>
        <end position="201"/>
    </location>
</feature>
<feature type="domain" description="EGF-like" evidence="12">
    <location>
        <begin position="85"/>
        <end position="123"/>
    </location>
</feature>
<dbReference type="InterPro" id="IPR009030">
    <property type="entry name" value="Growth_fac_rcpt_cys_sf"/>
</dbReference>
<dbReference type="InParanoid" id="H2YJC2"/>
<feature type="domain" description="EGF-like" evidence="12">
    <location>
        <begin position="203"/>
        <end position="235"/>
    </location>
</feature>
<dbReference type="PROSITE" id="PS00010">
    <property type="entry name" value="ASX_HYDROXYL"/>
    <property type="match status" value="3"/>
</dbReference>
<evidence type="ECO:0000256" key="5">
    <source>
        <dbReference type="ARBA" id="ARBA00022729"/>
    </source>
</evidence>
<evidence type="ECO:0000313" key="15">
    <source>
        <dbReference type="Proteomes" id="UP000007875"/>
    </source>
</evidence>
<dbReference type="PROSITE" id="PS01187">
    <property type="entry name" value="EGF_CA"/>
    <property type="match status" value="1"/>
</dbReference>
<dbReference type="GO" id="GO:0005576">
    <property type="term" value="C:extracellular region"/>
    <property type="evidence" value="ECO:0007669"/>
    <property type="project" value="UniProtKB-SubCell"/>
</dbReference>
<dbReference type="InterPro" id="IPR000294">
    <property type="entry name" value="GLA_domain"/>
</dbReference>
<keyword evidence="5" id="KW-0732">Signal</keyword>
<evidence type="ECO:0000256" key="11">
    <source>
        <dbReference type="SAM" id="Phobius"/>
    </source>
</evidence>
<comment type="subcellular location">
    <subcellularLocation>
        <location evidence="1">Secreted</location>
    </subcellularLocation>
</comment>
<dbReference type="InterPro" id="IPR000152">
    <property type="entry name" value="EGF-type_Asp/Asn_hydroxyl_site"/>
</dbReference>
<dbReference type="InterPro" id="IPR017857">
    <property type="entry name" value="Coagulation_fac-like_Gla_dom"/>
</dbReference>
<dbReference type="PANTHER" id="PTHR24278:SF40">
    <property type="entry name" value="COAGULATION FACTOR VII-LIKE"/>
    <property type="match status" value="1"/>
</dbReference>
<dbReference type="FunFam" id="2.10.25.10:FF:000125">
    <property type="entry name" value="Neurogenic locus notch protein-like"/>
    <property type="match status" value="1"/>
</dbReference>
<feature type="disulfide bond" evidence="10">
    <location>
        <begin position="151"/>
        <end position="160"/>
    </location>
</feature>
<evidence type="ECO:0000256" key="4">
    <source>
        <dbReference type="ARBA" id="ARBA00022536"/>
    </source>
</evidence>
<dbReference type="SMART" id="SM00069">
    <property type="entry name" value="GLA"/>
    <property type="match status" value="1"/>
</dbReference>
<dbReference type="eggNOG" id="ENOG502QSNF">
    <property type="taxonomic scope" value="Eukaryota"/>
</dbReference>
<dbReference type="Gene3D" id="2.10.25.10">
    <property type="entry name" value="Laminin"/>
    <property type="match status" value="4"/>
</dbReference>
<proteinExistence type="predicted"/>
<evidence type="ECO:0000256" key="8">
    <source>
        <dbReference type="ARBA" id="ARBA00023157"/>
    </source>
</evidence>
<dbReference type="PRINTS" id="PR00001">
    <property type="entry name" value="GLABLOOD"/>
</dbReference>
<evidence type="ECO:0000256" key="10">
    <source>
        <dbReference type="PROSITE-ProRule" id="PRU00076"/>
    </source>
</evidence>
<dbReference type="InterPro" id="IPR049883">
    <property type="entry name" value="NOTCH1_EGF-like"/>
</dbReference>
<dbReference type="SUPFAM" id="SSF57196">
    <property type="entry name" value="EGF/Laminin"/>
    <property type="match status" value="1"/>
</dbReference>
<dbReference type="GeneTree" id="ENSGT00940000160615"/>
<dbReference type="PROSITE" id="PS50998">
    <property type="entry name" value="GLA_2"/>
    <property type="match status" value="1"/>
</dbReference>
<keyword evidence="9" id="KW-0325">Glycoprotein</keyword>
<keyword evidence="8 10" id="KW-1015">Disulfide bond</keyword>
<evidence type="ECO:0000259" key="13">
    <source>
        <dbReference type="PROSITE" id="PS50998"/>
    </source>
</evidence>
<keyword evidence="6" id="KW-0677">Repeat</keyword>
<dbReference type="InterPro" id="IPR035972">
    <property type="entry name" value="GLA-like_dom_SF"/>
</dbReference>
<dbReference type="PANTHER" id="PTHR24278">
    <property type="entry name" value="COAGULATION FACTOR"/>
    <property type="match status" value="1"/>
</dbReference>
<keyword evidence="7" id="KW-0106">Calcium</keyword>
<keyword evidence="15" id="KW-1185">Reference proteome</keyword>
<keyword evidence="11" id="KW-0812">Transmembrane</keyword>
<reference evidence="15" key="1">
    <citation type="submission" date="2003-08" db="EMBL/GenBank/DDBJ databases">
        <authorList>
            <person name="Birren B."/>
            <person name="Nusbaum C."/>
            <person name="Abebe A."/>
            <person name="Abouelleil A."/>
            <person name="Adekoya E."/>
            <person name="Ait-zahra M."/>
            <person name="Allen N."/>
            <person name="Allen T."/>
            <person name="An P."/>
            <person name="Anderson M."/>
            <person name="Anderson S."/>
            <person name="Arachchi H."/>
            <person name="Armbruster J."/>
            <person name="Bachantsang P."/>
            <person name="Baldwin J."/>
            <person name="Barry A."/>
            <person name="Bayul T."/>
            <person name="Blitshsteyn B."/>
            <person name="Bloom T."/>
            <person name="Blye J."/>
            <person name="Boguslavskiy L."/>
            <person name="Borowsky M."/>
            <person name="Boukhgalter B."/>
            <person name="Brunache A."/>
            <person name="Butler J."/>
            <person name="Calixte N."/>
            <person name="Calvo S."/>
            <person name="Camarata J."/>
            <person name="Campo K."/>
            <person name="Chang J."/>
            <person name="Cheshatsang Y."/>
            <person name="Citroen M."/>
            <person name="Collymore A."/>
            <person name="Considine T."/>
            <person name="Cook A."/>
            <person name="Cooke P."/>
            <person name="Corum B."/>
            <person name="Cuomo C."/>
            <person name="David R."/>
            <person name="Dawoe T."/>
            <person name="Degray S."/>
            <person name="Dodge S."/>
            <person name="Dooley K."/>
            <person name="Dorje P."/>
            <person name="Dorjee K."/>
            <person name="Dorris L."/>
            <person name="Duffey N."/>
            <person name="Dupes A."/>
            <person name="Elkins T."/>
            <person name="Engels R."/>
            <person name="Erickson J."/>
            <person name="Farina A."/>
            <person name="Faro S."/>
            <person name="Ferreira P."/>
            <person name="Fischer H."/>
            <person name="Fitzgerald M."/>
            <person name="Foley K."/>
            <person name="Gage D."/>
            <person name="Galagan J."/>
            <person name="Gearin G."/>
            <person name="Gnerre S."/>
            <person name="Gnirke A."/>
            <person name="Goyette A."/>
            <person name="Graham J."/>
            <person name="Grandbois E."/>
            <person name="Gyaltsen K."/>
            <person name="Hafez N."/>
            <person name="Hagopian D."/>
            <person name="Hagos B."/>
            <person name="Hall J."/>
            <person name="Hatcher B."/>
            <person name="Heller A."/>
            <person name="Higgins H."/>
            <person name="Honan T."/>
            <person name="Horn A."/>
            <person name="Houde N."/>
            <person name="Hughes L."/>
            <person name="Hulme W."/>
            <person name="Husby E."/>
            <person name="Iliev I."/>
            <person name="Jaffe D."/>
            <person name="Jones C."/>
            <person name="Kamal M."/>
            <person name="Kamat A."/>
            <person name="Kamvysselis M."/>
            <person name="Karlsson E."/>
            <person name="Kells C."/>
            <person name="Kieu A."/>
            <person name="Kisner P."/>
            <person name="Kodira C."/>
            <person name="Kulbokas E."/>
            <person name="Labutti K."/>
            <person name="Lama D."/>
            <person name="Landers T."/>
            <person name="Leger J."/>
            <person name="Levine S."/>
            <person name="Lewis D."/>
            <person name="Lewis T."/>
            <person name="Lindblad-toh K."/>
            <person name="Liu X."/>
            <person name="Lokyitsang T."/>
            <person name="Lokyitsang Y."/>
            <person name="Lucien O."/>
            <person name="Lui A."/>
            <person name="Ma L.J."/>
            <person name="Mabbitt R."/>
            <person name="Macdonald J."/>
            <person name="Maclean C."/>
            <person name="Major J."/>
            <person name="Manning J."/>
            <person name="Marabella R."/>
            <person name="Maru K."/>
            <person name="Matthews C."/>
            <person name="Mauceli E."/>
            <person name="Mccarthy M."/>
            <person name="Mcdonough S."/>
            <person name="Mcghee T."/>
            <person name="Meldrim J."/>
            <person name="Meneus L."/>
            <person name="Mesirov J."/>
            <person name="Mihalev A."/>
            <person name="Mihova T."/>
            <person name="Mikkelsen T."/>
            <person name="Mlenga V."/>
            <person name="Moru K."/>
            <person name="Mozes J."/>
            <person name="Mulrain L."/>
            <person name="Munson G."/>
            <person name="Naylor J."/>
            <person name="Newes C."/>
            <person name="Nguyen C."/>
            <person name="Nguyen N."/>
            <person name="Nguyen T."/>
            <person name="Nicol R."/>
            <person name="Nielsen C."/>
            <person name="Nizzari M."/>
            <person name="Norbu C."/>
            <person name="Norbu N."/>
            <person name="O'donnell P."/>
            <person name="Okoawo O."/>
            <person name="O'leary S."/>
            <person name="Omotosho B."/>
            <person name="O'neill K."/>
            <person name="Osman S."/>
            <person name="Parker S."/>
            <person name="Perrin D."/>
            <person name="Phunkhang P."/>
            <person name="Piqani B."/>
            <person name="Purcell S."/>
            <person name="Rachupka T."/>
            <person name="Ramasamy U."/>
            <person name="Rameau R."/>
            <person name="Ray V."/>
            <person name="Raymond C."/>
            <person name="Retta R."/>
            <person name="Richardson S."/>
            <person name="Rise C."/>
            <person name="Rodriguez J."/>
            <person name="Rogers J."/>
            <person name="Rogov P."/>
            <person name="Rutman M."/>
            <person name="Schupbach R."/>
            <person name="Seaman C."/>
            <person name="Settipalli S."/>
            <person name="Sharpe T."/>
            <person name="Sheridan J."/>
            <person name="Sherpa N."/>
            <person name="Shi J."/>
            <person name="Smirnov S."/>
            <person name="Smith C."/>
            <person name="Sougnez C."/>
            <person name="Spencer B."/>
            <person name="Stalker J."/>
            <person name="Stange-thomann N."/>
            <person name="Stavropoulos S."/>
            <person name="Stetson K."/>
            <person name="Stone C."/>
            <person name="Stone S."/>
            <person name="Stubbs M."/>
            <person name="Talamas J."/>
            <person name="Tchuinga P."/>
            <person name="Tenzing P."/>
            <person name="Tesfaye S."/>
            <person name="Theodore J."/>
            <person name="Thoulutsang Y."/>
            <person name="Topham K."/>
            <person name="Towey S."/>
            <person name="Tsamla T."/>
            <person name="Tsomo N."/>
            <person name="Vallee D."/>
            <person name="Vassiliev H."/>
            <person name="Venkataraman V."/>
            <person name="Vinson J."/>
            <person name="Vo A."/>
            <person name="Wade C."/>
            <person name="Wang S."/>
            <person name="Wangchuk T."/>
            <person name="Wangdi T."/>
            <person name="Whittaker C."/>
            <person name="Wilkinson J."/>
            <person name="Wu Y."/>
            <person name="Wyman D."/>
            <person name="Yadav S."/>
            <person name="Yang S."/>
            <person name="Yang X."/>
            <person name="Yeager S."/>
            <person name="Yee E."/>
            <person name="Young G."/>
            <person name="Zainoun J."/>
            <person name="Zembeck L."/>
            <person name="Zimmer A."/>
            <person name="Zody M."/>
            <person name="Lander E."/>
        </authorList>
    </citation>
    <scope>NUCLEOTIDE SEQUENCE [LARGE SCALE GENOMIC DNA]</scope>
</reference>
<dbReference type="HOGENOM" id="CLU_075080_0_0_1"/>
<dbReference type="FunFam" id="2.10.25.10:FF:000173">
    <property type="entry name" value="Neurogenic locus notch protein 2"/>
    <property type="match status" value="1"/>
</dbReference>
<dbReference type="InterPro" id="IPR001881">
    <property type="entry name" value="EGF-like_Ca-bd_dom"/>
</dbReference>
<reference evidence="14" key="2">
    <citation type="submission" date="2025-08" db="UniProtKB">
        <authorList>
            <consortium name="Ensembl"/>
        </authorList>
    </citation>
    <scope>IDENTIFICATION</scope>
</reference>
<evidence type="ECO:0000256" key="7">
    <source>
        <dbReference type="ARBA" id="ARBA00022837"/>
    </source>
</evidence>
<dbReference type="InterPro" id="IPR050442">
    <property type="entry name" value="Peptidase_S1_coag_factors"/>
</dbReference>
<dbReference type="Pfam" id="PF00594">
    <property type="entry name" value="Gla"/>
    <property type="match status" value="1"/>
</dbReference>
<evidence type="ECO:0000256" key="1">
    <source>
        <dbReference type="ARBA" id="ARBA00004613"/>
    </source>
</evidence>
<reference evidence="14" key="3">
    <citation type="submission" date="2025-09" db="UniProtKB">
        <authorList>
            <consortium name="Ensembl"/>
        </authorList>
    </citation>
    <scope>IDENTIFICATION</scope>
</reference>
<feature type="disulfide bond" evidence="10">
    <location>
        <begin position="113"/>
        <end position="122"/>
    </location>
</feature>